<feature type="signal peptide" evidence="1">
    <location>
        <begin position="1"/>
        <end position="19"/>
    </location>
</feature>
<dbReference type="RefSeq" id="WP_070070048.1">
    <property type="nucleotide sequence ID" value="NZ_MKKK01000027.1"/>
</dbReference>
<name>A0A1E7R7P1_9GAMM</name>
<evidence type="ECO:0000313" key="3">
    <source>
        <dbReference type="Proteomes" id="UP000185895"/>
    </source>
</evidence>
<protein>
    <submittedName>
        <fullName evidence="2">3-hydroxybutyryl-CoA dehydrogenase</fullName>
    </submittedName>
</protein>
<proteinExistence type="predicted"/>
<reference evidence="2 3" key="1">
    <citation type="submission" date="2016-09" db="EMBL/GenBank/DDBJ databases">
        <authorList>
            <person name="Capua I."/>
            <person name="De Benedictis P."/>
            <person name="Joannis T."/>
            <person name="Lombin L.H."/>
            <person name="Cattoli G."/>
        </authorList>
    </citation>
    <scope>NUCLEOTIDE SEQUENCE [LARGE SCALE GENOMIC DNA]</scope>
    <source>
        <strain evidence="2 3">ANC 4671</strain>
    </source>
</reference>
<organism evidence="2 3">
    <name type="scientific">Acinetobacter qingfengensis</name>
    <dbReference type="NCBI Taxonomy" id="1262585"/>
    <lineage>
        <taxon>Bacteria</taxon>
        <taxon>Pseudomonadati</taxon>
        <taxon>Pseudomonadota</taxon>
        <taxon>Gammaproteobacteria</taxon>
        <taxon>Moraxellales</taxon>
        <taxon>Moraxellaceae</taxon>
        <taxon>Acinetobacter</taxon>
    </lineage>
</organism>
<dbReference type="EMBL" id="MKKK01000027">
    <property type="protein sequence ID" value="OEY95321.1"/>
    <property type="molecule type" value="Genomic_DNA"/>
</dbReference>
<comment type="caution">
    <text evidence="2">The sequence shown here is derived from an EMBL/GenBank/DDBJ whole genome shotgun (WGS) entry which is preliminary data.</text>
</comment>
<dbReference type="AlphaFoldDB" id="A0A1E7R7P1"/>
<evidence type="ECO:0000256" key="1">
    <source>
        <dbReference type="SAM" id="SignalP"/>
    </source>
</evidence>
<feature type="chain" id="PRO_5009201306" evidence="1">
    <location>
        <begin position="20"/>
        <end position="103"/>
    </location>
</feature>
<keyword evidence="1" id="KW-0732">Signal</keyword>
<keyword evidence="3" id="KW-1185">Reference proteome</keyword>
<sequence>MKKTILFSILLLTTSFAHAENNEQCDGVAYAADTLMTFHQMGCDVEKAKSIYSNIFKEEGEIFNQIVDEVKKSPTYTKEEEAEKAIEDFKNKWKKYCIENNIK</sequence>
<accession>A0A1E7R7P1</accession>
<dbReference type="Proteomes" id="UP000185895">
    <property type="component" value="Unassembled WGS sequence"/>
</dbReference>
<evidence type="ECO:0000313" key="2">
    <source>
        <dbReference type="EMBL" id="OEY95321.1"/>
    </source>
</evidence>
<gene>
    <name evidence="2" type="ORF">BJI46_12965</name>
</gene>